<keyword evidence="10" id="KW-0378">Hydrolase</keyword>
<dbReference type="SMART" id="SM00382">
    <property type="entry name" value="AAA"/>
    <property type="match status" value="1"/>
</dbReference>
<keyword evidence="7" id="KW-1278">Translocase</keyword>
<evidence type="ECO:0000256" key="5">
    <source>
        <dbReference type="ARBA" id="ARBA00022741"/>
    </source>
</evidence>
<dbReference type="InterPro" id="IPR003593">
    <property type="entry name" value="AAA+_ATPase"/>
</dbReference>
<reference evidence="10" key="1">
    <citation type="submission" date="2019-08" db="EMBL/GenBank/DDBJ databases">
        <authorList>
            <person name="Kucharzyk K."/>
            <person name="Murdoch R.W."/>
            <person name="Higgins S."/>
            <person name="Loffler F."/>
        </authorList>
    </citation>
    <scope>NUCLEOTIDE SEQUENCE</scope>
</reference>
<evidence type="ECO:0000256" key="1">
    <source>
        <dbReference type="ARBA" id="ARBA00004236"/>
    </source>
</evidence>
<dbReference type="InterPro" id="IPR027417">
    <property type="entry name" value="P-loop_NTPase"/>
</dbReference>
<keyword evidence="6 10" id="KW-0067">ATP-binding</keyword>
<feature type="domain" description="ABC transporter" evidence="9">
    <location>
        <begin position="23"/>
        <end position="253"/>
    </location>
</feature>
<evidence type="ECO:0000256" key="3">
    <source>
        <dbReference type="ARBA" id="ARBA00022448"/>
    </source>
</evidence>
<keyword evidence="4" id="KW-1003">Cell membrane</keyword>
<dbReference type="EMBL" id="VSSQ01005850">
    <property type="protein sequence ID" value="MPM30663.1"/>
    <property type="molecule type" value="Genomic_DNA"/>
</dbReference>
<dbReference type="GO" id="GO:0005524">
    <property type="term" value="F:ATP binding"/>
    <property type="evidence" value="ECO:0007669"/>
    <property type="project" value="UniProtKB-KW"/>
</dbReference>
<comment type="similarity">
    <text evidence="2">Belongs to the ABC transporter superfamily.</text>
</comment>
<dbReference type="CDD" id="cd03225">
    <property type="entry name" value="ABC_cobalt_CbiO_domain1"/>
    <property type="match status" value="1"/>
</dbReference>
<comment type="caution">
    <text evidence="10">The sequence shown here is derived from an EMBL/GenBank/DDBJ whole genome shotgun (WGS) entry which is preliminary data.</text>
</comment>
<dbReference type="InterPro" id="IPR050095">
    <property type="entry name" value="ECF_ABC_transporter_ATP-bd"/>
</dbReference>
<evidence type="ECO:0000256" key="7">
    <source>
        <dbReference type="ARBA" id="ARBA00022967"/>
    </source>
</evidence>
<dbReference type="PROSITE" id="PS50893">
    <property type="entry name" value="ABC_TRANSPORTER_2"/>
    <property type="match status" value="1"/>
</dbReference>
<accession>A0A644YW32</accession>
<sequence>MLFSQPSGIPVQGGGWTMSHHYLEVRDLRYAYPDGTEALKGISFRLEHGEACALVGANGAGKSTMMLALTGLILPSGGSVDVGGTVLSKKTAGDVRRRIGFVFQDSEDQLFMPTVFDDVAFGPLNQGLSEPEVRKRVSEALAEVGAGHLEERPTYRLSGGEKRAAAIATVLAMLPDILILDEPGSGLDPYGRRLLVHMLRNFRHTRLIATHDLDLVLDVCPRTIVLHEGEVAADGPTDEIFRRPDLLERCRLEVPFRMQN</sequence>
<evidence type="ECO:0000256" key="2">
    <source>
        <dbReference type="ARBA" id="ARBA00005417"/>
    </source>
</evidence>
<dbReference type="InterPro" id="IPR017871">
    <property type="entry name" value="ABC_transporter-like_CS"/>
</dbReference>
<evidence type="ECO:0000313" key="10">
    <source>
        <dbReference type="EMBL" id="MPM30663.1"/>
    </source>
</evidence>
<gene>
    <name evidence="10" type="primary">ecfA3_11</name>
    <name evidence="10" type="ORF">SDC9_77213</name>
</gene>
<evidence type="ECO:0000256" key="8">
    <source>
        <dbReference type="ARBA" id="ARBA00023136"/>
    </source>
</evidence>
<dbReference type="Pfam" id="PF00005">
    <property type="entry name" value="ABC_tran"/>
    <property type="match status" value="1"/>
</dbReference>
<dbReference type="GO" id="GO:0043190">
    <property type="term" value="C:ATP-binding cassette (ABC) transporter complex"/>
    <property type="evidence" value="ECO:0007669"/>
    <property type="project" value="TreeGrafter"/>
</dbReference>
<dbReference type="InterPro" id="IPR015856">
    <property type="entry name" value="ABC_transpr_CbiO/EcfA_su"/>
</dbReference>
<dbReference type="PROSITE" id="PS00211">
    <property type="entry name" value="ABC_TRANSPORTER_1"/>
    <property type="match status" value="1"/>
</dbReference>
<proteinExistence type="inferred from homology"/>
<organism evidence="10">
    <name type="scientific">bioreactor metagenome</name>
    <dbReference type="NCBI Taxonomy" id="1076179"/>
    <lineage>
        <taxon>unclassified sequences</taxon>
        <taxon>metagenomes</taxon>
        <taxon>ecological metagenomes</taxon>
    </lineage>
</organism>
<keyword evidence="8" id="KW-0472">Membrane</keyword>
<evidence type="ECO:0000256" key="6">
    <source>
        <dbReference type="ARBA" id="ARBA00022840"/>
    </source>
</evidence>
<dbReference type="GO" id="GO:0016887">
    <property type="term" value="F:ATP hydrolysis activity"/>
    <property type="evidence" value="ECO:0007669"/>
    <property type="project" value="InterPro"/>
</dbReference>
<dbReference type="PANTHER" id="PTHR43553:SF24">
    <property type="entry name" value="ENERGY-COUPLING FACTOR TRANSPORTER ATP-BINDING PROTEIN ECFA1"/>
    <property type="match status" value="1"/>
</dbReference>
<dbReference type="SUPFAM" id="SSF52540">
    <property type="entry name" value="P-loop containing nucleoside triphosphate hydrolases"/>
    <property type="match status" value="1"/>
</dbReference>
<name>A0A644YW32_9ZZZZ</name>
<dbReference type="Gene3D" id="3.40.50.300">
    <property type="entry name" value="P-loop containing nucleotide triphosphate hydrolases"/>
    <property type="match status" value="1"/>
</dbReference>
<evidence type="ECO:0000259" key="9">
    <source>
        <dbReference type="PROSITE" id="PS50893"/>
    </source>
</evidence>
<keyword evidence="5" id="KW-0547">Nucleotide-binding</keyword>
<dbReference type="GO" id="GO:0042626">
    <property type="term" value="F:ATPase-coupled transmembrane transporter activity"/>
    <property type="evidence" value="ECO:0007669"/>
    <property type="project" value="TreeGrafter"/>
</dbReference>
<protein>
    <submittedName>
        <fullName evidence="10">Energy-coupling factor transporter ATP-binding protein EcfA3</fullName>
        <ecNumber evidence="10">3.6.3.-</ecNumber>
    </submittedName>
</protein>
<comment type="subcellular location">
    <subcellularLocation>
        <location evidence="1">Cell membrane</location>
    </subcellularLocation>
</comment>
<keyword evidence="3" id="KW-0813">Transport</keyword>
<evidence type="ECO:0000256" key="4">
    <source>
        <dbReference type="ARBA" id="ARBA00022475"/>
    </source>
</evidence>
<dbReference type="FunFam" id="3.40.50.300:FF:000224">
    <property type="entry name" value="Energy-coupling factor transporter ATP-binding protein EcfA"/>
    <property type="match status" value="1"/>
</dbReference>
<dbReference type="AlphaFoldDB" id="A0A644YW32"/>
<dbReference type="PANTHER" id="PTHR43553">
    <property type="entry name" value="HEAVY METAL TRANSPORTER"/>
    <property type="match status" value="1"/>
</dbReference>
<dbReference type="EC" id="3.6.3.-" evidence="10"/>
<dbReference type="InterPro" id="IPR003439">
    <property type="entry name" value="ABC_transporter-like_ATP-bd"/>
</dbReference>